<feature type="transmembrane region" description="Helical" evidence="5">
    <location>
        <begin position="134"/>
        <end position="155"/>
    </location>
</feature>
<organism evidence="6 7">
    <name type="scientific">Eragrostis curvula</name>
    <name type="common">weeping love grass</name>
    <dbReference type="NCBI Taxonomy" id="38414"/>
    <lineage>
        <taxon>Eukaryota</taxon>
        <taxon>Viridiplantae</taxon>
        <taxon>Streptophyta</taxon>
        <taxon>Embryophyta</taxon>
        <taxon>Tracheophyta</taxon>
        <taxon>Spermatophyta</taxon>
        <taxon>Magnoliopsida</taxon>
        <taxon>Liliopsida</taxon>
        <taxon>Poales</taxon>
        <taxon>Poaceae</taxon>
        <taxon>PACMAD clade</taxon>
        <taxon>Chloridoideae</taxon>
        <taxon>Eragrostideae</taxon>
        <taxon>Eragrostidinae</taxon>
        <taxon>Eragrostis</taxon>
    </lineage>
</organism>
<feature type="transmembrane region" description="Helical" evidence="5">
    <location>
        <begin position="221"/>
        <end position="239"/>
    </location>
</feature>
<evidence type="ECO:0000256" key="5">
    <source>
        <dbReference type="RuleBase" id="RU004379"/>
    </source>
</evidence>
<evidence type="ECO:0000313" key="7">
    <source>
        <dbReference type="Proteomes" id="UP000324897"/>
    </source>
</evidence>
<dbReference type="OrthoDB" id="7933078at2759"/>
<evidence type="ECO:0000256" key="2">
    <source>
        <dbReference type="ARBA" id="ARBA00022692"/>
    </source>
</evidence>
<feature type="transmembrane region" description="Helical" evidence="5">
    <location>
        <begin position="194"/>
        <end position="215"/>
    </location>
</feature>
<accession>A0A5J9UIZ9</accession>
<dbReference type="PANTHER" id="PTHR23291:SF39">
    <property type="entry name" value="OS11G0581900 PROTEIN"/>
    <property type="match status" value="1"/>
</dbReference>
<comment type="similarity">
    <text evidence="5">Belongs to the BI1 family.</text>
</comment>
<keyword evidence="7" id="KW-1185">Reference proteome</keyword>
<feature type="transmembrane region" description="Helical" evidence="5">
    <location>
        <begin position="72"/>
        <end position="95"/>
    </location>
</feature>
<gene>
    <name evidence="6" type="ORF">EJB05_30246</name>
</gene>
<keyword evidence="3 5" id="KW-1133">Transmembrane helix</keyword>
<dbReference type="Proteomes" id="UP000324897">
    <property type="component" value="Unassembled WGS sequence"/>
</dbReference>
<evidence type="ECO:0000256" key="4">
    <source>
        <dbReference type="ARBA" id="ARBA00023136"/>
    </source>
</evidence>
<evidence type="ECO:0000256" key="3">
    <source>
        <dbReference type="ARBA" id="ARBA00022989"/>
    </source>
</evidence>
<feature type="transmembrane region" description="Helical" evidence="5">
    <location>
        <begin position="161"/>
        <end position="182"/>
    </location>
</feature>
<evidence type="ECO:0000256" key="1">
    <source>
        <dbReference type="ARBA" id="ARBA00004141"/>
    </source>
</evidence>
<evidence type="ECO:0000313" key="6">
    <source>
        <dbReference type="EMBL" id="TVU23160.1"/>
    </source>
</evidence>
<keyword evidence="4 5" id="KW-0472">Membrane</keyword>
<dbReference type="PANTHER" id="PTHR23291">
    <property type="entry name" value="BAX INHIBITOR-RELATED"/>
    <property type="match status" value="1"/>
</dbReference>
<dbReference type="Pfam" id="PF01027">
    <property type="entry name" value="Bax1-I"/>
    <property type="match status" value="1"/>
</dbReference>
<name>A0A5J9UIZ9_9POAL</name>
<sequence length="277" mass="30116">MSKVQPIDLEAGVAVRAVDAAAAAEKAAKKAGDEAPVVVAPAAEKPPEKAAAAKKVAEEEDPRLRWAFVRKVYCILAIQFAATAAIAAAACLVHSVPRFFEHGRPAVVWPVYLSILISPLVAMWPMLKYRERHPVNLVLLGVFTLCCSLSIAVAASTTVGIVVLQAAILTAAAVVGLTLFTFRAAKKGYDFTFMFPFLFTSLVTLLVYITIQVFFPLGHVGMTIYGFLATLVFSGYIIFDTHMLLKRHTYNEYIVAAISLYLDVINLFMAQLAFSVQ</sequence>
<dbReference type="GO" id="GO:0016020">
    <property type="term" value="C:membrane"/>
    <property type="evidence" value="ECO:0007669"/>
    <property type="project" value="UniProtKB-SubCell"/>
</dbReference>
<dbReference type="InterPro" id="IPR006214">
    <property type="entry name" value="Bax_inhibitor_1-related"/>
</dbReference>
<feature type="transmembrane region" description="Helical" evidence="5">
    <location>
        <begin position="251"/>
        <end position="274"/>
    </location>
</feature>
<keyword evidence="2 5" id="KW-0812">Transmembrane</keyword>
<protein>
    <submittedName>
        <fullName evidence="6">Uncharacterized protein</fullName>
    </submittedName>
</protein>
<proteinExistence type="inferred from homology"/>
<comment type="subcellular location">
    <subcellularLocation>
        <location evidence="1">Membrane</location>
        <topology evidence="1">Multi-pass membrane protein</topology>
    </subcellularLocation>
</comment>
<dbReference type="Gramene" id="TVU23160">
    <property type="protein sequence ID" value="TVU23160"/>
    <property type="gene ID" value="EJB05_30246"/>
</dbReference>
<dbReference type="EMBL" id="RWGY01000020">
    <property type="protein sequence ID" value="TVU23160.1"/>
    <property type="molecule type" value="Genomic_DNA"/>
</dbReference>
<feature type="transmembrane region" description="Helical" evidence="5">
    <location>
        <begin position="107"/>
        <end position="127"/>
    </location>
</feature>
<reference evidence="6 7" key="1">
    <citation type="journal article" date="2019" name="Sci. Rep.">
        <title>A high-quality genome of Eragrostis curvula grass provides insights into Poaceae evolution and supports new strategies to enhance forage quality.</title>
        <authorList>
            <person name="Carballo J."/>
            <person name="Santos B.A.C.M."/>
            <person name="Zappacosta D."/>
            <person name="Garbus I."/>
            <person name="Selva J.P."/>
            <person name="Gallo C.A."/>
            <person name="Diaz A."/>
            <person name="Albertini E."/>
            <person name="Caccamo M."/>
            <person name="Echenique V."/>
        </authorList>
    </citation>
    <scope>NUCLEOTIDE SEQUENCE [LARGE SCALE GENOMIC DNA]</scope>
    <source>
        <strain evidence="7">cv. Victoria</strain>
        <tissue evidence="6">Leaf</tissue>
    </source>
</reference>
<dbReference type="AlphaFoldDB" id="A0A5J9UIZ9"/>
<comment type="caution">
    <text evidence="6">The sequence shown here is derived from an EMBL/GenBank/DDBJ whole genome shotgun (WGS) entry which is preliminary data.</text>
</comment>